<feature type="compositionally biased region" description="Low complexity" evidence="1">
    <location>
        <begin position="13"/>
        <end position="25"/>
    </location>
</feature>
<sequence>MADSQNTEEKDANATQAKATASTTADPAQETDWKAEARKWEQRSKDNLAQVEQLKARLEGMEDTSTDLEKALGRISALEQHNTHPKLDLPFPDTPSVGLPACC</sequence>
<accession>A0AAW6ZJE9</accession>
<organism evidence="2 3">
    <name type="scientific">Trueperella bernardiae</name>
    <dbReference type="NCBI Taxonomy" id="59561"/>
    <lineage>
        <taxon>Bacteria</taxon>
        <taxon>Bacillati</taxon>
        <taxon>Actinomycetota</taxon>
        <taxon>Actinomycetes</taxon>
        <taxon>Actinomycetales</taxon>
        <taxon>Actinomycetaceae</taxon>
        <taxon>Trueperella</taxon>
    </lineage>
</organism>
<feature type="compositionally biased region" description="Basic and acidic residues" evidence="1">
    <location>
        <begin position="31"/>
        <end position="44"/>
    </location>
</feature>
<protein>
    <submittedName>
        <fullName evidence="2">Uncharacterized protein</fullName>
    </submittedName>
</protein>
<evidence type="ECO:0000256" key="1">
    <source>
        <dbReference type="SAM" id="MobiDB-lite"/>
    </source>
</evidence>
<feature type="region of interest" description="Disordered" evidence="1">
    <location>
        <begin position="1"/>
        <end position="44"/>
    </location>
</feature>
<gene>
    <name evidence="2" type="ORF">QP858_04875</name>
</gene>
<comment type="caution">
    <text evidence="2">The sequence shown here is derived from an EMBL/GenBank/DDBJ whole genome shotgun (WGS) entry which is preliminary data.</text>
</comment>
<name>A0AAW6ZJE9_9ACTO</name>
<proteinExistence type="predicted"/>
<feature type="region of interest" description="Disordered" evidence="1">
    <location>
        <begin position="80"/>
        <end position="103"/>
    </location>
</feature>
<evidence type="ECO:0000313" key="2">
    <source>
        <dbReference type="EMBL" id="MDK8601796.1"/>
    </source>
</evidence>
<dbReference type="AlphaFoldDB" id="A0AAW6ZJE9"/>
<dbReference type="EMBL" id="JASPDQ010000009">
    <property type="protein sequence ID" value="MDK8601796.1"/>
    <property type="molecule type" value="Genomic_DNA"/>
</dbReference>
<dbReference type="Proteomes" id="UP001225576">
    <property type="component" value="Unassembled WGS sequence"/>
</dbReference>
<dbReference type="RefSeq" id="WP_285321406.1">
    <property type="nucleotide sequence ID" value="NZ_JASPDQ010000009.1"/>
</dbReference>
<reference evidence="2" key="1">
    <citation type="submission" date="2023-05" db="EMBL/GenBank/DDBJ databases">
        <title>Genomic Catalog of Human Bladder Bacteria.</title>
        <authorList>
            <person name="Du J."/>
        </authorList>
    </citation>
    <scope>NUCLEOTIDE SEQUENCE</scope>
    <source>
        <strain evidence="2">UMB1304A</strain>
    </source>
</reference>
<evidence type="ECO:0000313" key="3">
    <source>
        <dbReference type="Proteomes" id="UP001225576"/>
    </source>
</evidence>